<comment type="caution">
    <text evidence="3">The sequence shown here is derived from an EMBL/GenBank/DDBJ whole genome shotgun (WGS) entry which is preliminary data.</text>
</comment>
<name>A0ABT8SHK6_9BURK</name>
<organism evidence="3 4">
    <name type="scientific">Variovorax ginsengisoli</name>
    <dbReference type="NCBI Taxonomy" id="363844"/>
    <lineage>
        <taxon>Bacteria</taxon>
        <taxon>Pseudomonadati</taxon>
        <taxon>Pseudomonadota</taxon>
        <taxon>Betaproteobacteria</taxon>
        <taxon>Burkholderiales</taxon>
        <taxon>Comamonadaceae</taxon>
        <taxon>Variovorax</taxon>
    </lineage>
</organism>
<dbReference type="Proteomes" id="UP001169027">
    <property type="component" value="Unassembled WGS sequence"/>
</dbReference>
<evidence type="ECO:0000313" key="3">
    <source>
        <dbReference type="EMBL" id="MDO1537843.1"/>
    </source>
</evidence>
<evidence type="ECO:0000313" key="4">
    <source>
        <dbReference type="Proteomes" id="UP001169027"/>
    </source>
</evidence>
<evidence type="ECO:0000256" key="1">
    <source>
        <dbReference type="SAM" id="MobiDB-lite"/>
    </source>
</evidence>
<keyword evidence="4" id="KW-1185">Reference proteome</keyword>
<reference evidence="3" key="1">
    <citation type="submission" date="2023-06" db="EMBL/GenBank/DDBJ databases">
        <authorList>
            <person name="Jiang Y."/>
            <person name="Liu Q."/>
        </authorList>
    </citation>
    <scope>NUCLEOTIDE SEQUENCE</scope>
    <source>
        <strain evidence="3">CGMCC 1.12090</strain>
    </source>
</reference>
<evidence type="ECO:0000259" key="2">
    <source>
        <dbReference type="Pfam" id="PF03150"/>
    </source>
</evidence>
<dbReference type="InterPro" id="IPR036909">
    <property type="entry name" value="Cyt_c-like_dom_sf"/>
</dbReference>
<keyword evidence="3" id="KW-0575">Peroxidase</keyword>
<feature type="region of interest" description="Disordered" evidence="1">
    <location>
        <begin position="1"/>
        <end position="25"/>
    </location>
</feature>
<dbReference type="GO" id="GO:0004601">
    <property type="term" value="F:peroxidase activity"/>
    <property type="evidence" value="ECO:0007669"/>
    <property type="project" value="UniProtKB-KW"/>
</dbReference>
<dbReference type="SUPFAM" id="SSF46626">
    <property type="entry name" value="Cytochrome c"/>
    <property type="match status" value="1"/>
</dbReference>
<keyword evidence="3" id="KW-0560">Oxidoreductase</keyword>
<dbReference type="RefSeq" id="WP_301816267.1">
    <property type="nucleotide sequence ID" value="NZ_JAUJZH010000050.1"/>
</dbReference>
<protein>
    <submittedName>
        <fullName evidence="3">Cytochrome-c peroxidase</fullName>
    </submittedName>
</protein>
<dbReference type="EMBL" id="JAUKVY010000050">
    <property type="protein sequence ID" value="MDO1537843.1"/>
    <property type="molecule type" value="Genomic_DNA"/>
</dbReference>
<gene>
    <name evidence="3" type="ORF">Q2T77_36995</name>
</gene>
<accession>A0ABT8SHK6</accession>
<proteinExistence type="predicted"/>
<sequence>MLAGPVRASCHSADKQFQDGRQFGQGIGLGKRRTMPVMGAAHSPCFWDGRKDRAWSQALGPFEDVAEQFTSVEEVVEHYARVARGSPGPQRTGASWREAR</sequence>
<feature type="domain" description="Di-haem cytochrome c peroxidase" evidence="2">
    <location>
        <begin position="8"/>
        <end position="79"/>
    </location>
</feature>
<dbReference type="InterPro" id="IPR004852">
    <property type="entry name" value="Di-haem_cyt_c_peroxidsae"/>
</dbReference>
<dbReference type="Gene3D" id="1.10.760.10">
    <property type="entry name" value="Cytochrome c-like domain"/>
    <property type="match status" value="1"/>
</dbReference>
<dbReference type="Pfam" id="PF03150">
    <property type="entry name" value="CCP_MauG"/>
    <property type="match status" value="1"/>
</dbReference>